<protein>
    <submittedName>
        <fullName evidence="1">Uncharacterized protein</fullName>
    </submittedName>
</protein>
<accession>A0ABS5BC92</accession>
<dbReference type="EMBL" id="JAGJWX010000012">
    <property type="protein sequence ID" value="MBP2858075.1"/>
    <property type="molecule type" value="Genomic_DNA"/>
</dbReference>
<gene>
    <name evidence="1" type="ORF">J8657_10735</name>
</gene>
<comment type="caution">
    <text evidence="1">The sequence shown here is derived from an EMBL/GenBank/DDBJ whole genome shotgun (WGS) entry which is preliminary data.</text>
</comment>
<keyword evidence="2" id="KW-1185">Reference proteome</keyword>
<sequence length="205" mass="22113">MENVMKKLGTKETKKMSKGVITKGLSGLLLAMPLCGFADNKNPDLIAGYTSQQLADALPAVVDGLKRRGVEVDAKEHSVQAEYVDTATKRKTLVTIYIPPSISGQEATTETELDAAVASSEKEMLRQRIRPEKKDLVADGTPKFRCLLTILNDQVVHSLCSAVVKGRVLEIQPVTLVDNKAFEPAQQRQAGVVLSIGKSLLAGAK</sequence>
<evidence type="ECO:0000313" key="1">
    <source>
        <dbReference type="EMBL" id="MBP2858075.1"/>
    </source>
</evidence>
<proteinExistence type="predicted"/>
<evidence type="ECO:0000313" key="2">
    <source>
        <dbReference type="Proteomes" id="UP000810130"/>
    </source>
</evidence>
<dbReference type="Proteomes" id="UP000810130">
    <property type="component" value="Unassembled WGS sequence"/>
</dbReference>
<name>A0ABS5BC92_9GAMM</name>
<organism evidence="1 2">
    <name type="scientific">Dickeya oryzae</name>
    <dbReference type="NCBI Taxonomy" id="1240404"/>
    <lineage>
        <taxon>Bacteria</taxon>
        <taxon>Pseudomonadati</taxon>
        <taxon>Pseudomonadota</taxon>
        <taxon>Gammaproteobacteria</taxon>
        <taxon>Enterobacterales</taxon>
        <taxon>Pectobacteriaceae</taxon>
        <taxon>Dickeya</taxon>
    </lineage>
</organism>
<reference evidence="1 2" key="1">
    <citation type="submission" date="2021-04" db="EMBL/GenBank/DDBJ databases">
        <title>Genomic and host-range diversity within the Dickeya zeae complex, identification of D. zeae and D. oryzae members, proposal of two novel subspecies D. zeae subsp. zeae subsp. nov. and D. zeae subsp. dombae subsp. nov.</title>
        <authorList>
            <person name="Van Gijsegem F."/>
            <person name="Hugouvieux-Cotte-Pattat N."/>
        </authorList>
    </citation>
    <scope>NUCLEOTIDE SEQUENCE [LARGE SCALE GENOMIC DNA]</scope>
    <source>
        <strain evidence="1 2">FVG03</strain>
    </source>
</reference>